<feature type="signal peptide" evidence="1">
    <location>
        <begin position="1"/>
        <end position="15"/>
    </location>
</feature>
<gene>
    <name evidence="2" type="ORF">VN97_g5938</name>
</gene>
<dbReference type="AlphaFoldDB" id="A0AAI9X8S1"/>
<evidence type="ECO:0008006" key="4">
    <source>
        <dbReference type="Google" id="ProtNLM"/>
    </source>
</evidence>
<name>A0AAI9X8S1_PENTH</name>
<feature type="chain" id="PRO_5042461781" description="Secreted protein" evidence="1">
    <location>
        <begin position="16"/>
        <end position="66"/>
    </location>
</feature>
<dbReference type="EMBL" id="LACB01000162">
    <property type="protein sequence ID" value="KAJ9487393.1"/>
    <property type="molecule type" value="Genomic_DNA"/>
</dbReference>
<organism evidence="2 3">
    <name type="scientific">Penicillium thymicola</name>
    <dbReference type="NCBI Taxonomy" id="293382"/>
    <lineage>
        <taxon>Eukaryota</taxon>
        <taxon>Fungi</taxon>
        <taxon>Dikarya</taxon>
        <taxon>Ascomycota</taxon>
        <taxon>Pezizomycotina</taxon>
        <taxon>Eurotiomycetes</taxon>
        <taxon>Eurotiomycetidae</taxon>
        <taxon>Eurotiales</taxon>
        <taxon>Aspergillaceae</taxon>
        <taxon>Penicillium</taxon>
    </lineage>
</organism>
<comment type="caution">
    <text evidence="2">The sequence shown here is derived from an EMBL/GenBank/DDBJ whole genome shotgun (WGS) entry which is preliminary data.</text>
</comment>
<protein>
    <recommendedName>
        <fullName evidence="4">Secreted protein</fullName>
    </recommendedName>
</protein>
<evidence type="ECO:0000313" key="2">
    <source>
        <dbReference type="EMBL" id="KAJ9487393.1"/>
    </source>
</evidence>
<evidence type="ECO:0000256" key="1">
    <source>
        <dbReference type="SAM" id="SignalP"/>
    </source>
</evidence>
<keyword evidence="1" id="KW-0732">Signal</keyword>
<dbReference type="Proteomes" id="UP001227192">
    <property type="component" value="Unassembled WGS sequence"/>
</dbReference>
<reference evidence="2" key="2">
    <citation type="journal article" date="2016" name="Fungal Biol.">
        <title>Ochratoxin A production by Penicillium thymicola.</title>
        <authorList>
            <person name="Nguyen H.D.T."/>
            <person name="McMullin D.R."/>
            <person name="Ponomareva E."/>
            <person name="Riley R."/>
            <person name="Pomraning K.R."/>
            <person name="Baker S.E."/>
            <person name="Seifert K.A."/>
        </authorList>
    </citation>
    <scope>NUCLEOTIDE SEQUENCE</scope>
    <source>
        <strain evidence="2">DAOM 180753</strain>
    </source>
</reference>
<sequence>MVWIRLLVVGGVARCHVTSHCLLPVTWSPQDSLDSSSLLSPSQRNKRYFPVLLLLHLLRRSHGAFR</sequence>
<proteinExistence type="predicted"/>
<evidence type="ECO:0000313" key="3">
    <source>
        <dbReference type="Proteomes" id="UP001227192"/>
    </source>
</evidence>
<reference evidence="2" key="1">
    <citation type="submission" date="2015-06" db="EMBL/GenBank/DDBJ databases">
        <authorList>
            <person name="Nguyen H."/>
        </authorList>
    </citation>
    <scope>NUCLEOTIDE SEQUENCE</scope>
    <source>
        <strain evidence="2">DAOM 180753</strain>
    </source>
</reference>
<keyword evidence="3" id="KW-1185">Reference proteome</keyword>
<accession>A0AAI9X8S1</accession>